<protein>
    <submittedName>
        <fullName evidence="3">Uncharacterized protein</fullName>
    </submittedName>
</protein>
<proteinExistence type="predicted"/>
<evidence type="ECO:0000256" key="1">
    <source>
        <dbReference type="ARBA" id="ARBA00022737"/>
    </source>
</evidence>
<dbReference type="SUPFAM" id="SSF101898">
    <property type="entry name" value="NHL repeat"/>
    <property type="match status" value="1"/>
</dbReference>
<accession>A0ABN8PEI8</accession>
<sequence>MASLLTAVFKATVGLLVQKGLDAAAEKLKQGDITDQKLRDVIVREIHDVKSKLDGLARKDLLSAIDFFEEGITLLYDLPQLECSPGYDAEDNVVSLPQAMSNLKLTQSMDQASTPTLSRAKKRFEDSRRKATEAFNDEALKPSDRIVAMGYRVMATVLETVDNPTAALSACRLCIERLHSLPAVQNCFSVELKKGLRGWFSKDERREIITAICRVNRVIYDVTCIVYGFGNKELQDITQTWPCINIDNGNMNVNPMIDERVANSLRKRGMNHFSARWSFGQEGEEKQRLKQPGGMATNTQGGFIVTDYKDCNVKAFDSTGKFLYSFYPGTNEKAKDYKGGLIHDVATDKKDNIYVLLTLKMPGADEEESFVYLKTSDQFLPLRGGFRSWSFGCSSLAISDNDKVLVRGGMIGGHYVVDVYEKDGQFVNRFGEGILKGASSIAAANDGCIIVADHEGDSHHVYTFSEEGKRLSKFIVRKSYHYPQTTFHQASEHFVVAGIERGAERRLQIVIYSKNGEIVRSIEHNETDVVYLRGIAVSADGRIAVVYKQASEFKILVV</sequence>
<name>A0ABN8PEI8_9CNID</name>
<dbReference type="PROSITE" id="PS51125">
    <property type="entry name" value="NHL"/>
    <property type="match status" value="1"/>
</dbReference>
<keyword evidence="4" id="KW-1185">Reference proteome</keyword>
<evidence type="ECO:0000256" key="2">
    <source>
        <dbReference type="PROSITE-ProRule" id="PRU00504"/>
    </source>
</evidence>
<comment type="caution">
    <text evidence="3">The sequence shown here is derived from an EMBL/GenBank/DDBJ whole genome shotgun (WGS) entry which is preliminary data.</text>
</comment>
<dbReference type="EMBL" id="CALNXK010000066">
    <property type="protein sequence ID" value="CAH3141420.1"/>
    <property type="molecule type" value="Genomic_DNA"/>
</dbReference>
<dbReference type="InterPro" id="IPR011042">
    <property type="entry name" value="6-blade_b-propeller_TolB-like"/>
</dbReference>
<dbReference type="InterPro" id="IPR001258">
    <property type="entry name" value="NHL_repeat"/>
</dbReference>
<evidence type="ECO:0000313" key="4">
    <source>
        <dbReference type="Proteomes" id="UP001159405"/>
    </source>
</evidence>
<organism evidence="3 4">
    <name type="scientific">Porites lobata</name>
    <dbReference type="NCBI Taxonomy" id="104759"/>
    <lineage>
        <taxon>Eukaryota</taxon>
        <taxon>Metazoa</taxon>
        <taxon>Cnidaria</taxon>
        <taxon>Anthozoa</taxon>
        <taxon>Hexacorallia</taxon>
        <taxon>Scleractinia</taxon>
        <taxon>Fungiina</taxon>
        <taxon>Poritidae</taxon>
        <taxon>Porites</taxon>
    </lineage>
</organism>
<evidence type="ECO:0000313" key="3">
    <source>
        <dbReference type="EMBL" id="CAH3141420.1"/>
    </source>
</evidence>
<dbReference type="InterPro" id="IPR050952">
    <property type="entry name" value="TRIM-NHL_E3_ligases"/>
</dbReference>
<dbReference type="Gene3D" id="2.120.10.30">
    <property type="entry name" value="TolB, C-terminal domain"/>
    <property type="match status" value="2"/>
</dbReference>
<keyword evidence="1" id="KW-0677">Repeat</keyword>
<dbReference type="PANTHER" id="PTHR24104">
    <property type="entry name" value="E3 UBIQUITIN-PROTEIN LIGASE NHLRC1-RELATED"/>
    <property type="match status" value="1"/>
</dbReference>
<dbReference type="Proteomes" id="UP001159405">
    <property type="component" value="Unassembled WGS sequence"/>
</dbReference>
<reference evidence="3 4" key="1">
    <citation type="submission" date="2022-05" db="EMBL/GenBank/DDBJ databases">
        <authorList>
            <consortium name="Genoscope - CEA"/>
            <person name="William W."/>
        </authorList>
    </citation>
    <scope>NUCLEOTIDE SEQUENCE [LARGE SCALE GENOMIC DNA]</scope>
</reference>
<dbReference type="PANTHER" id="PTHR24104:SF25">
    <property type="entry name" value="PROTEIN LIN-41"/>
    <property type="match status" value="1"/>
</dbReference>
<feature type="repeat" description="NHL" evidence="2">
    <location>
        <begin position="278"/>
        <end position="319"/>
    </location>
</feature>
<gene>
    <name evidence="3" type="ORF">PLOB_00041667</name>
</gene>